<gene>
    <name evidence="3" type="ORF">METZ01_LOCUS611</name>
</gene>
<dbReference type="PANTHER" id="PTHR35561:SF1">
    <property type="entry name" value="RNA 2',3'-CYCLIC PHOSPHODIESTERASE"/>
    <property type="match status" value="1"/>
</dbReference>
<dbReference type="GO" id="GO:0004113">
    <property type="term" value="F:2',3'-cyclic-nucleotide 3'-phosphodiesterase activity"/>
    <property type="evidence" value="ECO:0007669"/>
    <property type="project" value="InterPro"/>
</dbReference>
<dbReference type="InterPro" id="IPR009097">
    <property type="entry name" value="Cyclic_Pdiesterase"/>
</dbReference>
<dbReference type="SUPFAM" id="SSF55144">
    <property type="entry name" value="LigT-like"/>
    <property type="match status" value="1"/>
</dbReference>
<evidence type="ECO:0000256" key="1">
    <source>
        <dbReference type="ARBA" id="ARBA00022801"/>
    </source>
</evidence>
<dbReference type="HAMAP" id="MF_01940">
    <property type="entry name" value="RNA_CPDase"/>
    <property type="match status" value="1"/>
</dbReference>
<keyword evidence="1" id="KW-0378">Hydrolase</keyword>
<name>A0A381MZN1_9ZZZZ</name>
<dbReference type="EMBL" id="UINC01000033">
    <property type="protein sequence ID" value="SUZ47757.1"/>
    <property type="molecule type" value="Genomic_DNA"/>
</dbReference>
<feature type="domain" description="Phosphoesterase HXTX" evidence="2">
    <location>
        <begin position="10"/>
        <end position="58"/>
    </location>
</feature>
<dbReference type="GO" id="GO:0008664">
    <property type="term" value="F:RNA 2',3'-cyclic 3'-phosphodiesterase activity"/>
    <property type="evidence" value="ECO:0007669"/>
    <property type="project" value="InterPro"/>
</dbReference>
<sequence>VTRAFISAPVPSEVAANLRRLDRTQPGIRWTDPDQWHITLQFFECCRIEEVEKRFSQIRANPPIGLLGPRVSVLGRNNVVVPIGGLSDLAYQVRNAMTPQDLMKKQFSFVGHLTLGRLKDATHAELKDAPVTGSFSVNELELIQSVLGTAGPTHTTINRLSLLP</sequence>
<dbReference type="PANTHER" id="PTHR35561">
    <property type="entry name" value="RNA 2',3'-CYCLIC PHOSPHODIESTERASE"/>
    <property type="match status" value="1"/>
</dbReference>
<protein>
    <recommendedName>
        <fullName evidence="2">Phosphoesterase HXTX domain-containing protein</fullName>
    </recommendedName>
</protein>
<reference evidence="3" key="1">
    <citation type="submission" date="2018-05" db="EMBL/GenBank/DDBJ databases">
        <authorList>
            <person name="Lanie J.A."/>
            <person name="Ng W.-L."/>
            <person name="Kazmierczak K.M."/>
            <person name="Andrzejewski T.M."/>
            <person name="Davidsen T.M."/>
            <person name="Wayne K.J."/>
            <person name="Tettelin H."/>
            <person name="Glass J.I."/>
            <person name="Rusch D."/>
            <person name="Podicherti R."/>
            <person name="Tsui H.-C.T."/>
            <person name="Winkler M.E."/>
        </authorList>
    </citation>
    <scope>NUCLEOTIDE SEQUENCE</scope>
</reference>
<dbReference type="NCBIfam" id="TIGR02258">
    <property type="entry name" value="2_5_ligase"/>
    <property type="match status" value="1"/>
</dbReference>
<evidence type="ECO:0000259" key="2">
    <source>
        <dbReference type="Pfam" id="PF02834"/>
    </source>
</evidence>
<dbReference type="Pfam" id="PF02834">
    <property type="entry name" value="LigT_PEase"/>
    <property type="match status" value="1"/>
</dbReference>
<accession>A0A381MZN1</accession>
<proteinExistence type="inferred from homology"/>
<dbReference type="InterPro" id="IPR014051">
    <property type="entry name" value="Phosphoesterase_HXTX"/>
</dbReference>
<dbReference type="AlphaFoldDB" id="A0A381MZN1"/>
<dbReference type="InterPro" id="IPR004175">
    <property type="entry name" value="RNA_CPDase"/>
</dbReference>
<feature type="non-terminal residue" evidence="3">
    <location>
        <position position="1"/>
    </location>
</feature>
<dbReference type="Gene3D" id="3.90.1140.10">
    <property type="entry name" value="Cyclic phosphodiesterase"/>
    <property type="match status" value="1"/>
</dbReference>
<organism evidence="3">
    <name type="scientific">marine metagenome</name>
    <dbReference type="NCBI Taxonomy" id="408172"/>
    <lineage>
        <taxon>unclassified sequences</taxon>
        <taxon>metagenomes</taxon>
        <taxon>ecological metagenomes</taxon>
    </lineage>
</organism>
<evidence type="ECO:0000313" key="3">
    <source>
        <dbReference type="EMBL" id="SUZ47757.1"/>
    </source>
</evidence>